<accession>A0A0V0RBA6</accession>
<dbReference type="AlphaFoldDB" id="A0A0V0RBA6"/>
<reference evidence="1 2" key="1">
    <citation type="submission" date="2015-01" db="EMBL/GenBank/DDBJ databases">
        <title>Evolution of Trichinella species and genotypes.</title>
        <authorList>
            <person name="Korhonen P.K."/>
            <person name="Edoardo P."/>
            <person name="Giuseppe L.R."/>
            <person name="Gasser R.B."/>
        </authorList>
    </citation>
    <scope>NUCLEOTIDE SEQUENCE [LARGE SCALE GENOMIC DNA]</scope>
    <source>
        <strain evidence="1">ISS37</strain>
    </source>
</reference>
<organism evidence="1 2">
    <name type="scientific">Trichinella nelsoni</name>
    <dbReference type="NCBI Taxonomy" id="6336"/>
    <lineage>
        <taxon>Eukaryota</taxon>
        <taxon>Metazoa</taxon>
        <taxon>Ecdysozoa</taxon>
        <taxon>Nematoda</taxon>
        <taxon>Enoplea</taxon>
        <taxon>Dorylaimia</taxon>
        <taxon>Trichinellida</taxon>
        <taxon>Trichinellidae</taxon>
        <taxon>Trichinella</taxon>
    </lineage>
</organism>
<evidence type="ECO:0000313" key="2">
    <source>
        <dbReference type="Proteomes" id="UP000054630"/>
    </source>
</evidence>
<protein>
    <submittedName>
        <fullName evidence="1">Zinc finger BED domain-containing protein 5</fullName>
    </submittedName>
</protein>
<proteinExistence type="predicted"/>
<sequence length="84" mass="10070">MLHGLTAAFIEKYWYQKLYQTIKKIKPLQSRLFEKLCKEMGSCHKSFLFHSKVRWLSRDTVLTRLVELREEVAIFLKGQSDYSK</sequence>
<dbReference type="Proteomes" id="UP000054630">
    <property type="component" value="Unassembled WGS sequence"/>
</dbReference>
<dbReference type="OrthoDB" id="5918546at2759"/>
<name>A0A0V0RBA6_9BILA</name>
<evidence type="ECO:0000313" key="1">
    <source>
        <dbReference type="EMBL" id="KRX11756.1"/>
    </source>
</evidence>
<gene>
    <name evidence="1" type="primary">ZBED5</name>
    <name evidence="1" type="ORF">T07_4610</name>
</gene>
<dbReference type="PANTHER" id="PTHR45913">
    <property type="entry name" value="EPM2A-INTERACTING PROTEIN 1"/>
    <property type="match status" value="1"/>
</dbReference>
<keyword evidence="2" id="KW-1185">Reference proteome</keyword>
<feature type="non-terminal residue" evidence="1">
    <location>
        <position position="84"/>
    </location>
</feature>
<dbReference type="EMBL" id="JYDL01001477">
    <property type="protein sequence ID" value="KRX11756.1"/>
    <property type="molecule type" value="Genomic_DNA"/>
</dbReference>
<dbReference type="STRING" id="6336.A0A0V0RBA6"/>
<comment type="caution">
    <text evidence="1">The sequence shown here is derived from an EMBL/GenBank/DDBJ whole genome shotgun (WGS) entry which is preliminary data.</text>
</comment>
<dbReference type="PANTHER" id="PTHR45913:SF19">
    <property type="entry name" value="LOW QUALITY PROTEIN: ZINC FINGER BED DOMAIN-CONTAINING PROTEIN 5-LIKE"/>
    <property type="match status" value="1"/>
</dbReference>